<protein>
    <recommendedName>
        <fullName evidence="7">TonB-dependent receptor plug domain-containing protein</fullName>
    </recommendedName>
</protein>
<dbReference type="PANTHER" id="PTHR30069">
    <property type="entry name" value="TONB-DEPENDENT OUTER MEMBRANE RECEPTOR"/>
    <property type="match status" value="1"/>
</dbReference>
<dbReference type="Pfam" id="PF07715">
    <property type="entry name" value="Plug"/>
    <property type="match status" value="1"/>
</dbReference>
<evidence type="ECO:0000256" key="2">
    <source>
        <dbReference type="ARBA" id="ARBA00022448"/>
    </source>
</evidence>
<feature type="non-terminal residue" evidence="8">
    <location>
        <position position="1"/>
    </location>
</feature>
<dbReference type="InterPro" id="IPR012910">
    <property type="entry name" value="Plug_dom"/>
</dbReference>
<dbReference type="InterPro" id="IPR037066">
    <property type="entry name" value="Plug_dom_sf"/>
</dbReference>
<evidence type="ECO:0000256" key="4">
    <source>
        <dbReference type="ARBA" id="ARBA00022729"/>
    </source>
</evidence>
<keyword evidence="4" id="KW-0732">Signal</keyword>
<evidence type="ECO:0000313" key="8">
    <source>
        <dbReference type="EMBL" id="GAG96703.1"/>
    </source>
</evidence>
<dbReference type="GO" id="GO:0009279">
    <property type="term" value="C:cell outer membrane"/>
    <property type="evidence" value="ECO:0007669"/>
    <property type="project" value="UniProtKB-SubCell"/>
</dbReference>
<dbReference type="InterPro" id="IPR039426">
    <property type="entry name" value="TonB-dep_rcpt-like"/>
</dbReference>
<dbReference type="InterPro" id="IPR036942">
    <property type="entry name" value="Beta-barrel_TonB_sf"/>
</dbReference>
<feature type="non-terminal residue" evidence="8">
    <location>
        <position position="288"/>
    </location>
</feature>
<dbReference type="AlphaFoldDB" id="X1CKF5"/>
<dbReference type="Gene3D" id="2.40.170.20">
    <property type="entry name" value="TonB-dependent receptor, beta-barrel domain"/>
    <property type="match status" value="1"/>
</dbReference>
<proteinExistence type="predicted"/>
<evidence type="ECO:0000256" key="6">
    <source>
        <dbReference type="ARBA" id="ARBA00023237"/>
    </source>
</evidence>
<evidence type="ECO:0000256" key="5">
    <source>
        <dbReference type="ARBA" id="ARBA00023136"/>
    </source>
</evidence>
<accession>X1CKF5</accession>
<comment type="subcellular location">
    <subcellularLocation>
        <location evidence="1">Cell outer membrane</location>
        <topology evidence="1">Multi-pass membrane protein</topology>
    </subcellularLocation>
</comment>
<keyword evidence="2" id="KW-0813">Transport</keyword>
<dbReference type="Gene3D" id="2.170.130.10">
    <property type="entry name" value="TonB-dependent receptor, plug domain"/>
    <property type="match status" value="1"/>
</dbReference>
<dbReference type="SUPFAM" id="SSF56935">
    <property type="entry name" value="Porins"/>
    <property type="match status" value="1"/>
</dbReference>
<keyword evidence="6" id="KW-0998">Cell outer membrane</keyword>
<evidence type="ECO:0000256" key="3">
    <source>
        <dbReference type="ARBA" id="ARBA00022692"/>
    </source>
</evidence>
<sequence>LSTPGVYSIRKGGGSGDAEMSIRGFNQENVAMLLNGIPISSVENGLVYWSNWSGLNNAVAEIQIQKGPGVANAAINAIGGSINIITEPAKKEKGGLIEYQVTGYGNTKLSITLNSGKIDNGWSVSFMGSYINGTGYIDATYVRGWSYYLALNKQINTKNKITLSLLGAPNRHGQRTLKLSNEEHQYHGHRFNKDWGSFNGQINNASENFYHKPFLSLNHYLTINENKKLANSIYITSGSGGGKWSESFNYAPSIFEYRNSSGQIDWQSTYENNTTHEGQYVLANGSTV</sequence>
<reference evidence="8" key="1">
    <citation type="journal article" date="2014" name="Front. Microbiol.">
        <title>High frequency of phylogenetically diverse reductive dehalogenase-homologous genes in deep subseafloor sedimentary metagenomes.</title>
        <authorList>
            <person name="Kawai M."/>
            <person name="Futagami T."/>
            <person name="Toyoda A."/>
            <person name="Takaki Y."/>
            <person name="Nishi S."/>
            <person name="Hori S."/>
            <person name="Arai W."/>
            <person name="Tsubouchi T."/>
            <person name="Morono Y."/>
            <person name="Uchiyama I."/>
            <person name="Ito T."/>
            <person name="Fujiyama A."/>
            <person name="Inagaki F."/>
            <person name="Takami H."/>
        </authorList>
    </citation>
    <scope>NUCLEOTIDE SEQUENCE</scope>
    <source>
        <strain evidence="8">Expedition CK06-06</strain>
    </source>
</reference>
<evidence type="ECO:0000259" key="7">
    <source>
        <dbReference type="Pfam" id="PF07715"/>
    </source>
</evidence>
<comment type="caution">
    <text evidence="8">The sequence shown here is derived from an EMBL/GenBank/DDBJ whole genome shotgun (WGS) entry which is preliminary data.</text>
</comment>
<dbReference type="PANTHER" id="PTHR30069:SF29">
    <property type="entry name" value="HEMOGLOBIN AND HEMOGLOBIN-HAPTOGLOBIN-BINDING PROTEIN 1-RELATED"/>
    <property type="match status" value="1"/>
</dbReference>
<keyword evidence="3" id="KW-0812">Transmembrane</keyword>
<gene>
    <name evidence="8" type="ORF">S01H4_41116</name>
</gene>
<keyword evidence="5" id="KW-0472">Membrane</keyword>
<organism evidence="8">
    <name type="scientific">marine sediment metagenome</name>
    <dbReference type="NCBI Taxonomy" id="412755"/>
    <lineage>
        <taxon>unclassified sequences</taxon>
        <taxon>metagenomes</taxon>
        <taxon>ecological metagenomes</taxon>
    </lineage>
</organism>
<dbReference type="GO" id="GO:0044718">
    <property type="term" value="P:siderophore transmembrane transport"/>
    <property type="evidence" value="ECO:0007669"/>
    <property type="project" value="TreeGrafter"/>
</dbReference>
<dbReference type="EMBL" id="BART01022464">
    <property type="protein sequence ID" value="GAG96703.1"/>
    <property type="molecule type" value="Genomic_DNA"/>
</dbReference>
<feature type="domain" description="TonB-dependent receptor plug" evidence="7">
    <location>
        <begin position="3"/>
        <end position="80"/>
    </location>
</feature>
<dbReference type="GO" id="GO:0015344">
    <property type="term" value="F:siderophore uptake transmembrane transporter activity"/>
    <property type="evidence" value="ECO:0007669"/>
    <property type="project" value="TreeGrafter"/>
</dbReference>
<evidence type="ECO:0000256" key="1">
    <source>
        <dbReference type="ARBA" id="ARBA00004571"/>
    </source>
</evidence>
<name>X1CKF5_9ZZZZ</name>